<keyword evidence="3" id="KW-1185">Reference proteome</keyword>
<sequence>MQPSLPRLRKSLVIWWSTSTNQVQQQSGGRASGVNKRSSVSSIQQTCQGTKRVGQRRAGVSRPAGQF</sequence>
<evidence type="ECO:0000313" key="3">
    <source>
        <dbReference type="Proteomes" id="UP000050525"/>
    </source>
</evidence>
<dbReference type="Proteomes" id="UP000050525">
    <property type="component" value="Unassembled WGS sequence"/>
</dbReference>
<feature type="region of interest" description="Disordered" evidence="1">
    <location>
        <begin position="24"/>
        <end position="67"/>
    </location>
</feature>
<dbReference type="AlphaFoldDB" id="A0A151MY02"/>
<comment type="caution">
    <text evidence="2">The sequence shown here is derived from an EMBL/GenBank/DDBJ whole genome shotgun (WGS) entry which is preliminary data.</text>
</comment>
<accession>A0A151MY02</accession>
<protein>
    <submittedName>
        <fullName evidence="2">Uncharacterized protein</fullName>
    </submittedName>
</protein>
<organism evidence="2 3">
    <name type="scientific">Alligator mississippiensis</name>
    <name type="common">American alligator</name>
    <dbReference type="NCBI Taxonomy" id="8496"/>
    <lineage>
        <taxon>Eukaryota</taxon>
        <taxon>Metazoa</taxon>
        <taxon>Chordata</taxon>
        <taxon>Craniata</taxon>
        <taxon>Vertebrata</taxon>
        <taxon>Euteleostomi</taxon>
        <taxon>Archelosauria</taxon>
        <taxon>Archosauria</taxon>
        <taxon>Crocodylia</taxon>
        <taxon>Alligatoridae</taxon>
        <taxon>Alligatorinae</taxon>
        <taxon>Alligator</taxon>
    </lineage>
</organism>
<evidence type="ECO:0000256" key="1">
    <source>
        <dbReference type="SAM" id="MobiDB-lite"/>
    </source>
</evidence>
<name>A0A151MY02_ALLMI</name>
<reference evidence="2 3" key="1">
    <citation type="journal article" date="2012" name="Genome Biol.">
        <title>Sequencing three crocodilian genomes to illuminate the evolution of archosaurs and amniotes.</title>
        <authorList>
            <person name="St John J.A."/>
            <person name="Braun E.L."/>
            <person name="Isberg S.R."/>
            <person name="Miles L.G."/>
            <person name="Chong A.Y."/>
            <person name="Gongora J."/>
            <person name="Dalzell P."/>
            <person name="Moran C."/>
            <person name="Bed'hom B."/>
            <person name="Abzhanov A."/>
            <person name="Burgess S.C."/>
            <person name="Cooksey A.M."/>
            <person name="Castoe T.A."/>
            <person name="Crawford N.G."/>
            <person name="Densmore L.D."/>
            <person name="Drew J.C."/>
            <person name="Edwards S.V."/>
            <person name="Faircloth B.C."/>
            <person name="Fujita M.K."/>
            <person name="Greenwold M.J."/>
            <person name="Hoffmann F.G."/>
            <person name="Howard J.M."/>
            <person name="Iguchi T."/>
            <person name="Janes D.E."/>
            <person name="Khan S.Y."/>
            <person name="Kohno S."/>
            <person name="de Koning A.J."/>
            <person name="Lance S.L."/>
            <person name="McCarthy F.M."/>
            <person name="McCormack J.E."/>
            <person name="Merchant M.E."/>
            <person name="Peterson D.G."/>
            <person name="Pollock D.D."/>
            <person name="Pourmand N."/>
            <person name="Raney B.J."/>
            <person name="Roessler K.A."/>
            <person name="Sanford J.R."/>
            <person name="Sawyer R.H."/>
            <person name="Schmidt C.J."/>
            <person name="Triplett E.W."/>
            <person name="Tuberville T.D."/>
            <person name="Venegas-Anaya M."/>
            <person name="Howard J.T."/>
            <person name="Jarvis E.D."/>
            <person name="Guillette L.J.Jr."/>
            <person name="Glenn T.C."/>
            <person name="Green R.E."/>
            <person name="Ray D.A."/>
        </authorList>
    </citation>
    <scope>NUCLEOTIDE SEQUENCE [LARGE SCALE GENOMIC DNA]</scope>
    <source>
        <strain evidence="2">KSC_2009_1</strain>
    </source>
</reference>
<gene>
    <name evidence="2" type="ORF">Y1Q_0017945</name>
</gene>
<feature type="compositionally biased region" description="Polar residues" evidence="1">
    <location>
        <begin position="24"/>
        <end position="49"/>
    </location>
</feature>
<dbReference type="EMBL" id="AKHW03004704">
    <property type="protein sequence ID" value="KYO29299.1"/>
    <property type="molecule type" value="Genomic_DNA"/>
</dbReference>
<evidence type="ECO:0000313" key="2">
    <source>
        <dbReference type="EMBL" id="KYO29299.1"/>
    </source>
</evidence>
<proteinExistence type="predicted"/>